<keyword evidence="3 10" id="KW-0444">Lipid biosynthesis</keyword>
<dbReference type="PANTHER" id="PTHR30100">
    <property type="entry name" value="FATTY ACID/PHOSPHOLIPID SYNTHESIS PROTEIN PLSX"/>
    <property type="match status" value="1"/>
</dbReference>
<evidence type="ECO:0000256" key="4">
    <source>
        <dbReference type="ARBA" id="ARBA00022679"/>
    </source>
</evidence>
<evidence type="ECO:0000256" key="9">
    <source>
        <dbReference type="ARBA" id="ARBA00046608"/>
    </source>
</evidence>
<evidence type="ECO:0000256" key="1">
    <source>
        <dbReference type="ARBA" id="ARBA00001232"/>
    </source>
</evidence>
<dbReference type="GO" id="GO:0006633">
    <property type="term" value="P:fatty acid biosynthetic process"/>
    <property type="evidence" value="ECO:0007669"/>
    <property type="project" value="UniProtKB-UniRule"/>
</dbReference>
<sequence>MIKIAVDLMGGDDAPQAVLDGIELFLKAFNDVEIQGYGLPEYNTIKHDNFKFIACSEQITMDDEPVRSVRRKKDASMVRAAEAVKLKTADACVSAGNTGALMSAGLFIVGRIKGIERPALAMTMPTIDNKGFMLLDMGANADAKPEHLVQYAKMANIYAKANRKIANPTIGLANIGTEDKKGNTLTKETFALLKAENTINFIGNVEPKTLLNSTADIVVTDGFTGNIILKTLEGTANNIFKMLKQTLTSSTKNKLATAIIKNDLAKLKGKMDYSEYGGAVLFGVNGLVIKAHGSSDKVAIYNALRQARIAVEEDVVSTLTKEVGTDE</sequence>
<keyword evidence="11" id="KW-0012">Acyltransferase</keyword>
<dbReference type="AlphaFoldDB" id="A0A2G5NU31"/>
<keyword evidence="12" id="KW-1185">Reference proteome</keyword>
<reference evidence="11 12" key="1">
    <citation type="journal article" date="2018" name="Front. Microbiol.">
        <title>Description and Comparative Genomics of Macrococcus caseolyticus subsp. hominis subsp. nov., Macrococcus goetzii sp. nov., Macrococcus epidermidis sp. nov., and Macrococcus bohemicus sp. nov., Novel Macrococci From Human Clinical Material With Virulence Potential and Suspected Uptake of Foreign DNA by Natural Transformation.</title>
        <authorList>
            <person name="Maslanova I."/>
            <person name="Wertheimer Z."/>
            <person name="Sedlacek I."/>
            <person name="Svec P."/>
            <person name="Indrakova A."/>
            <person name="Kovarovic V."/>
            <person name="Schumann P."/>
            <person name="Sproer C."/>
            <person name="Kralova S."/>
            <person name="Sedo O."/>
            <person name="Kristofova L."/>
            <person name="Vrbovska V."/>
            <person name="Fuzik T."/>
            <person name="Petras P."/>
            <person name="Zdrahal Z."/>
            <person name="Ruzickova V."/>
            <person name="Doskar J."/>
            <person name="Pantucek R."/>
        </authorList>
    </citation>
    <scope>NUCLEOTIDE SEQUENCE [LARGE SCALE GENOMIC DNA]</scope>
    <source>
        <strain evidence="11 12">CCM 4927</strain>
    </source>
</reference>
<keyword evidence="4 10" id="KW-0808">Transferase</keyword>
<dbReference type="PANTHER" id="PTHR30100:SF1">
    <property type="entry name" value="PHOSPHATE ACYLTRANSFERASE"/>
    <property type="match status" value="1"/>
</dbReference>
<evidence type="ECO:0000256" key="5">
    <source>
        <dbReference type="ARBA" id="ARBA00023098"/>
    </source>
</evidence>
<dbReference type="EC" id="2.3.1.274" evidence="8 10"/>
<dbReference type="NCBIfam" id="TIGR00182">
    <property type="entry name" value="plsX"/>
    <property type="match status" value="1"/>
</dbReference>
<evidence type="ECO:0000256" key="6">
    <source>
        <dbReference type="ARBA" id="ARBA00023209"/>
    </source>
</evidence>
<gene>
    <name evidence="10" type="primary">plsX</name>
    <name evidence="11" type="ORF">BFS35_003925</name>
</gene>
<comment type="catalytic activity">
    <reaction evidence="1 10">
        <text>a fatty acyl-[ACP] + phosphate = an acyl phosphate + holo-[ACP]</text>
        <dbReference type="Rhea" id="RHEA:42292"/>
        <dbReference type="Rhea" id="RHEA-COMP:9685"/>
        <dbReference type="Rhea" id="RHEA-COMP:14125"/>
        <dbReference type="ChEBI" id="CHEBI:43474"/>
        <dbReference type="ChEBI" id="CHEBI:59918"/>
        <dbReference type="ChEBI" id="CHEBI:64479"/>
        <dbReference type="ChEBI" id="CHEBI:138651"/>
        <dbReference type="EC" id="2.3.1.274"/>
    </reaction>
</comment>
<dbReference type="RefSeq" id="WP_099577640.1">
    <property type="nucleotide sequence ID" value="NZ_MJBI02000001.1"/>
</dbReference>
<keyword evidence="7 10" id="KW-1208">Phospholipid metabolism</keyword>
<dbReference type="GO" id="GO:0008654">
    <property type="term" value="P:phospholipid biosynthetic process"/>
    <property type="evidence" value="ECO:0007669"/>
    <property type="project" value="UniProtKB-KW"/>
</dbReference>
<keyword evidence="6 10" id="KW-0594">Phospholipid biosynthesis</keyword>
<dbReference type="Pfam" id="PF02504">
    <property type="entry name" value="FA_synthesis"/>
    <property type="match status" value="1"/>
</dbReference>
<dbReference type="SUPFAM" id="SSF53659">
    <property type="entry name" value="Isocitrate/Isopropylmalate dehydrogenase-like"/>
    <property type="match status" value="1"/>
</dbReference>
<dbReference type="GO" id="GO:0043811">
    <property type="term" value="F:phosphate:acyl-[acyl carrier protein] acyltransferase activity"/>
    <property type="evidence" value="ECO:0007669"/>
    <property type="project" value="UniProtKB-UniRule"/>
</dbReference>
<comment type="function">
    <text evidence="10">Catalyzes the reversible formation of acyl-phosphate (acyl-PO(4)) from acyl-[acyl-carrier-protein] (acyl-ACP). This enzyme utilizes acyl-ACP as fatty acyl donor, but not acyl-CoA.</text>
</comment>
<dbReference type="EMBL" id="MJBI02000001">
    <property type="protein sequence ID" value="RAI82844.1"/>
    <property type="molecule type" value="Genomic_DNA"/>
</dbReference>
<comment type="similarity">
    <text evidence="10">Belongs to the PlsX family.</text>
</comment>
<dbReference type="Gene3D" id="3.40.718.10">
    <property type="entry name" value="Isopropylmalate Dehydrogenase"/>
    <property type="match status" value="1"/>
</dbReference>
<evidence type="ECO:0000256" key="3">
    <source>
        <dbReference type="ARBA" id="ARBA00022516"/>
    </source>
</evidence>
<evidence type="ECO:0000256" key="10">
    <source>
        <dbReference type="HAMAP-Rule" id="MF_00019"/>
    </source>
</evidence>
<comment type="pathway">
    <text evidence="10">Lipid metabolism; phospholipid metabolism.</text>
</comment>
<evidence type="ECO:0000256" key="7">
    <source>
        <dbReference type="ARBA" id="ARBA00023264"/>
    </source>
</evidence>
<proteinExistence type="inferred from homology"/>
<dbReference type="Proteomes" id="UP000229523">
    <property type="component" value="Unassembled WGS sequence"/>
</dbReference>
<organism evidence="11 12">
    <name type="scientific">Macrococcoides goetzii</name>
    <dbReference type="NCBI Taxonomy" id="1891097"/>
    <lineage>
        <taxon>Bacteria</taxon>
        <taxon>Bacillati</taxon>
        <taxon>Bacillota</taxon>
        <taxon>Bacilli</taxon>
        <taxon>Bacillales</taxon>
        <taxon>Staphylococcaceae</taxon>
        <taxon>Macrococcoides</taxon>
    </lineage>
</organism>
<evidence type="ECO:0000256" key="2">
    <source>
        <dbReference type="ARBA" id="ARBA00022490"/>
    </source>
</evidence>
<dbReference type="PIRSF" id="PIRSF002465">
    <property type="entry name" value="Phsphlp_syn_PlsX"/>
    <property type="match status" value="1"/>
</dbReference>
<dbReference type="InterPro" id="IPR003664">
    <property type="entry name" value="FA_synthesis"/>
</dbReference>
<dbReference type="GO" id="GO:0005737">
    <property type="term" value="C:cytoplasm"/>
    <property type="evidence" value="ECO:0007669"/>
    <property type="project" value="UniProtKB-SubCell"/>
</dbReference>
<evidence type="ECO:0000313" key="12">
    <source>
        <dbReference type="Proteomes" id="UP000229523"/>
    </source>
</evidence>
<dbReference type="HAMAP" id="MF_00019">
    <property type="entry name" value="PlsX"/>
    <property type="match status" value="1"/>
</dbReference>
<evidence type="ECO:0000313" key="11">
    <source>
        <dbReference type="EMBL" id="RAI82844.1"/>
    </source>
</evidence>
<keyword evidence="2 10" id="KW-0963">Cytoplasm</keyword>
<name>A0A2G5NU31_9STAP</name>
<keyword evidence="5 10" id="KW-0443">Lipid metabolism</keyword>
<accession>A0A2G5NU31</accession>
<evidence type="ECO:0000256" key="8">
    <source>
        <dbReference type="ARBA" id="ARBA00024069"/>
    </source>
</evidence>
<dbReference type="UniPathway" id="UPA00085"/>
<comment type="caution">
    <text evidence="11">The sequence shown here is derived from an EMBL/GenBank/DDBJ whole genome shotgun (WGS) entry which is preliminary data.</text>
</comment>
<comment type="subcellular location">
    <subcellularLocation>
        <location evidence="10">Cytoplasm</location>
    </subcellularLocation>
    <text evidence="10">Associated with the membrane possibly through PlsY.</text>
</comment>
<dbReference type="InterPro" id="IPR012281">
    <property type="entry name" value="Phospholipid_synth_PlsX-like"/>
</dbReference>
<protein>
    <recommendedName>
        <fullName evidence="8 10">Phosphate acyltransferase</fullName>
        <ecNumber evidence="8 10">2.3.1.274</ecNumber>
    </recommendedName>
    <alternativeName>
        <fullName evidence="10">Acyl-ACP phosphotransacylase</fullName>
    </alternativeName>
    <alternativeName>
        <fullName evidence="10">Acyl-[acyl-carrier-protein]--phosphate acyltransferase</fullName>
    </alternativeName>
    <alternativeName>
        <fullName evidence="10">Phosphate-acyl-ACP acyltransferase</fullName>
    </alternativeName>
</protein>
<comment type="subunit">
    <text evidence="9 10">Homodimer. Probably interacts with PlsY.</text>
</comment>